<dbReference type="InterPro" id="IPR036890">
    <property type="entry name" value="HATPase_C_sf"/>
</dbReference>
<dbReference type="EMBL" id="CP136921">
    <property type="protein sequence ID" value="WOO31487.1"/>
    <property type="molecule type" value="Genomic_DNA"/>
</dbReference>
<dbReference type="NCBIfam" id="TIGR00229">
    <property type="entry name" value="sensory_box"/>
    <property type="match status" value="1"/>
</dbReference>
<dbReference type="InterPro" id="IPR003594">
    <property type="entry name" value="HATPase_dom"/>
</dbReference>
<dbReference type="Gene3D" id="1.10.287.130">
    <property type="match status" value="1"/>
</dbReference>
<evidence type="ECO:0000259" key="12">
    <source>
        <dbReference type="PROSITE" id="PS50113"/>
    </source>
</evidence>
<keyword evidence="6" id="KW-0418">Kinase</keyword>
<feature type="transmembrane region" description="Helical" evidence="9">
    <location>
        <begin position="272"/>
        <end position="296"/>
    </location>
</feature>
<evidence type="ECO:0000313" key="13">
    <source>
        <dbReference type="EMBL" id="WOO31487.1"/>
    </source>
</evidence>
<dbReference type="RefSeq" id="WP_317700966.1">
    <property type="nucleotide sequence ID" value="NZ_CP136921.1"/>
</dbReference>
<gene>
    <name evidence="13" type="ORF">P4826_13840</name>
</gene>
<evidence type="ECO:0000256" key="4">
    <source>
        <dbReference type="ARBA" id="ARBA00022679"/>
    </source>
</evidence>
<dbReference type="InterPro" id="IPR000014">
    <property type="entry name" value="PAS"/>
</dbReference>
<organism evidence="13 14">
    <name type="scientific">Diaphorobacter limosus</name>
    <dbReference type="NCBI Taxonomy" id="3036128"/>
    <lineage>
        <taxon>Bacteria</taxon>
        <taxon>Pseudomonadati</taxon>
        <taxon>Pseudomonadota</taxon>
        <taxon>Betaproteobacteria</taxon>
        <taxon>Burkholderiales</taxon>
        <taxon>Comamonadaceae</taxon>
        <taxon>Diaphorobacter</taxon>
    </lineage>
</organism>
<dbReference type="InterPro" id="IPR000700">
    <property type="entry name" value="PAS-assoc_C"/>
</dbReference>
<keyword evidence="9" id="KW-0472">Membrane</keyword>
<evidence type="ECO:0000256" key="5">
    <source>
        <dbReference type="ARBA" id="ARBA00022741"/>
    </source>
</evidence>
<dbReference type="SMART" id="SM00091">
    <property type="entry name" value="PAS"/>
    <property type="match status" value="1"/>
</dbReference>
<dbReference type="InterPro" id="IPR013767">
    <property type="entry name" value="PAS_fold"/>
</dbReference>
<evidence type="ECO:0000259" key="10">
    <source>
        <dbReference type="PROSITE" id="PS50109"/>
    </source>
</evidence>
<dbReference type="GO" id="GO:0005524">
    <property type="term" value="F:ATP binding"/>
    <property type="evidence" value="ECO:0007669"/>
    <property type="project" value="UniProtKB-KW"/>
</dbReference>
<dbReference type="PROSITE" id="PS50113">
    <property type="entry name" value="PAC"/>
    <property type="match status" value="1"/>
</dbReference>
<dbReference type="SUPFAM" id="SSF55874">
    <property type="entry name" value="ATPase domain of HSP90 chaperone/DNA topoisomerase II/histidine kinase"/>
    <property type="match status" value="1"/>
</dbReference>
<keyword evidence="9" id="KW-0812">Transmembrane</keyword>
<dbReference type="InterPro" id="IPR004358">
    <property type="entry name" value="Sig_transdc_His_kin-like_C"/>
</dbReference>
<dbReference type="Proteomes" id="UP001303211">
    <property type="component" value="Chromosome"/>
</dbReference>
<dbReference type="Pfam" id="PF00989">
    <property type="entry name" value="PAS"/>
    <property type="match status" value="1"/>
</dbReference>
<protein>
    <recommendedName>
        <fullName evidence="2">histidine kinase</fullName>
        <ecNumber evidence="2">2.7.13.3</ecNumber>
    </recommendedName>
</protein>
<evidence type="ECO:0000256" key="1">
    <source>
        <dbReference type="ARBA" id="ARBA00000085"/>
    </source>
</evidence>
<comment type="catalytic activity">
    <reaction evidence="1">
        <text>ATP + protein L-histidine = ADP + protein N-phospho-L-histidine.</text>
        <dbReference type="EC" id="2.7.13.3"/>
    </reaction>
</comment>
<evidence type="ECO:0000256" key="3">
    <source>
        <dbReference type="ARBA" id="ARBA00022553"/>
    </source>
</evidence>
<dbReference type="PANTHER" id="PTHR43065">
    <property type="entry name" value="SENSOR HISTIDINE KINASE"/>
    <property type="match status" value="1"/>
</dbReference>
<dbReference type="SUPFAM" id="SSF47384">
    <property type="entry name" value="Homodimeric domain of signal transducing histidine kinase"/>
    <property type="match status" value="1"/>
</dbReference>
<keyword evidence="8" id="KW-0902">Two-component regulatory system</keyword>
<keyword evidence="9" id="KW-1133">Transmembrane helix</keyword>
<evidence type="ECO:0000256" key="6">
    <source>
        <dbReference type="ARBA" id="ARBA00022777"/>
    </source>
</evidence>
<dbReference type="SMART" id="SM00387">
    <property type="entry name" value="HATPase_c"/>
    <property type="match status" value="1"/>
</dbReference>
<dbReference type="PANTHER" id="PTHR43065:SF10">
    <property type="entry name" value="PEROXIDE STRESS-ACTIVATED HISTIDINE KINASE MAK3"/>
    <property type="match status" value="1"/>
</dbReference>
<evidence type="ECO:0000256" key="7">
    <source>
        <dbReference type="ARBA" id="ARBA00022840"/>
    </source>
</evidence>
<feature type="domain" description="PAC" evidence="12">
    <location>
        <begin position="388"/>
        <end position="440"/>
    </location>
</feature>
<reference evidence="13 14" key="1">
    <citation type="submission" date="2023-03" db="EMBL/GenBank/DDBJ databases">
        <title>Diaphorobacter basophil sp. nov., isolated from a sewage-treatment plant.</title>
        <authorList>
            <person name="Yang K."/>
        </authorList>
    </citation>
    <scope>NUCLEOTIDE SEQUENCE [LARGE SCALE GENOMIC DNA]</scope>
    <source>
        <strain evidence="13 14">Y-1</strain>
    </source>
</reference>
<dbReference type="Gene3D" id="3.30.450.20">
    <property type="entry name" value="PAS domain"/>
    <property type="match status" value="1"/>
</dbReference>
<feature type="transmembrane region" description="Helical" evidence="9">
    <location>
        <begin position="32"/>
        <end position="54"/>
    </location>
</feature>
<dbReference type="CDD" id="cd00130">
    <property type="entry name" value="PAS"/>
    <property type="match status" value="1"/>
</dbReference>
<dbReference type="InterPro" id="IPR036097">
    <property type="entry name" value="HisK_dim/P_sf"/>
</dbReference>
<dbReference type="Gene3D" id="3.30.565.10">
    <property type="entry name" value="Histidine kinase-like ATPase, C-terminal domain"/>
    <property type="match status" value="1"/>
</dbReference>
<dbReference type="PROSITE" id="PS50109">
    <property type="entry name" value="HIS_KIN"/>
    <property type="match status" value="1"/>
</dbReference>
<dbReference type="SUPFAM" id="SSF55785">
    <property type="entry name" value="PYP-like sensor domain (PAS domain)"/>
    <property type="match status" value="1"/>
</dbReference>
<dbReference type="SMART" id="SM00388">
    <property type="entry name" value="HisKA"/>
    <property type="match status" value="1"/>
</dbReference>
<dbReference type="PROSITE" id="PS50112">
    <property type="entry name" value="PAS"/>
    <property type="match status" value="1"/>
</dbReference>
<evidence type="ECO:0000256" key="9">
    <source>
        <dbReference type="SAM" id="Phobius"/>
    </source>
</evidence>
<dbReference type="InterPro" id="IPR035965">
    <property type="entry name" value="PAS-like_dom_sf"/>
</dbReference>
<keyword evidence="5" id="KW-0547">Nucleotide-binding</keyword>
<evidence type="ECO:0000256" key="8">
    <source>
        <dbReference type="ARBA" id="ARBA00023012"/>
    </source>
</evidence>
<feature type="domain" description="PAS" evidence="11">
    <location>
        <begin position="311"/>
        <end position="356"/>
    </location>
</feature>
<dbReference type="PRINTS" id="PR00344">
    <property type="entry name" value="BCTRLSENSOR"/>
</dbReference>
<feature type="domain" description="Histidine kinase" evidence="10">
    <location>
        <begin position="460"/>
        <end position="687"/>
    </location>
</feature>
<dbReference type="Pfam" id="PF00512">
    <property type="entry name" value="HisKA"/>
    <property type="match status" value="1"/>
</dbReference>
<accession>A0ABZ0J1R5</accession>
<evidence type="ECO:0000313" key="14">
    <source>
        <dbReference type="Proteomes" id="UP001303211"/>
    </source>
</evidence>
<dbReference type="Pfam" id="PF02518">
    <property type="entry name" value="HATPase_c"/>
    <property type="match status" value="1"/>
</dbReference>
<dbReference type="CDD" id="cd00082">
    <property type="entry name" value="HisKA"/>
    <property type="match status" value="1"/>
</dbReference>
<dbReference type="InterPro" id="IPR005467">
    <property type="entry name" value="His_kinase_dom"/>
</dbReference>
<proteinExistence type="predicted"/>
<keyword evidence="14" id="KW-1185">Reference proteome</keyword>
<keyword evidence="4" id="KW-0808">Transferase</keyword>
<dbReference type="EC" id="2.7.13.3" evidence="2"/>
<sequence length="689" mass="76284">MTETAAPHEPAAPPLERLPGRWRRWLGAWRRWSLWALLLALVASMLVTLVWLAGRYEAGEVQSRLERDSADAVADIRNAFAHNLQNLQALQAGDPDLAIWESRAGDLLTQRRELVRIEWRDTQLQLRAHAQTPYRPQGRDPTQRASVRSETALACANARRITGPSYSTSYFQPMPDGVGAEMMEVCLPLMGDGRNHGFLVATYALHTVLQELVAPGLKRTQEVSFTEADGTRLALVGAMRRGTRMFTAQQLFDLPGNTLILRMDGWHAAPSVFPNVLTALVTAMSIALVSVLVVLVRDNRRRLSAERNLGDALAFRKAMEDSLVTGLRARDIHGRITYVNPAFCAMVGFSTSELVGLDTPPYWPPEHAREYAERQMVRMAGRLDPPREGYESTFMRKDGTRLTVMIFEAPLINAQGLHTGWMGSFLDVTDQRRAEELSRTSQERLQATARLATVGEMASLLSHELNQPLAAIASYASGSLNLLGPAQAAQPPSAHDLADLRVGVQRIAAQAERAGRVIKSVHDFVRRRDQSRAPASAQALFDAVLPLIRLQAHKIGVRVVLDIQAGLPPVLCDRTMVEQVLLNLARNAMQSMDDPQIHPRILDLHVRRAASNAARGWLEFSVADMGSGIPEDVAERLFTPFYTTRAEGMGLGLSLCRTVVEQHGGFLGHAQRQPRGTVFTFTLPVFQED</sequence>
<name>A0ABZ0J1R5_9BURK</name>
<dbReference type="InterPro" id="IPR003661">
    <property type="entry name" value="HisK_dim/P_dom"/>
</dbReference>
<evidence type="ECO:0000256" key="2">
    <source>
        <dbReference type="ARBA" id="ARBA00012438"/>
    </source>
</evidence>
<keyword evidence="7 13" id="KW-0067">ATP-binding</keyword>
<keyword evidence="3" id="KW-0597">Phosphoprotein</keyword>
<evidence type="ECO:0000259" key="11">
    <source>
        <dbReference type="PROSITE" id="PS50112"/>
    </source>
</evidence>